<dbReference type="Proteomes" id="UP000622405">
    <property type="component" value="Unassembled WGS sequence"/>
</dbReference>
<evidence type="ECO:0000259" key="5">
    <source>
        <dbReference type="PROSITE" id="PS50887"/>
    </source>
</evidence>
<keyword evidence="7" id="KW-1185">Reference proteome</keyword>
<proteinExistence type="predicted"/>
<accession>A0ABR6YYR9</accession>
<dbReference type="EMBL" id="WJBE01000010">
    <property type="protein sequence ID" value="MBC3900357.1"/>
    <property type="molecule type" value="Genomic_DNA"/>
</dbReference>
<feature type="transmembrane region" description="Helical" evidence="1">
    <location>
        <begin position="114"/>
        <end position="130"/>
    </location>
</feature>
<feature type="transmembrane region" description="Helical" evidence="1">
    <location>
        <begin position="92"/>
        <end position="108"/>
    </location>
</feature>
<dbReference type="InterPro" id="IPR029787">
    <property type="entry name" value="Nucleotide_cyclase"/>
</dbReference>
<keyword evidence="1" id="KW-1133">Transmembrane helix</keyword>
<keyword evidence="1" id="KW-0812">Transmembrane</keyword>
<dbReference type="PANTHER" id="PTHR44757">
    <property type="entry name" value="DIGUANYLATE CYCLASE DGCP"/>
    <property type="match status" value="1"/>
</dbReference>
<feature type="domain" description="PAC" evidence="3">
    <location>
        <begin position="291"/>
        <end position="344"/>
    </location>
</feature>
<feature type="domain" description="EAL" evidence="4">
    <location>
        <begin position="511"/>
        <end position="767"/>
    </location>
</feature>
<dbReference type="NCBIfam" id="TIGR00254">
    <property type="entry name" value="GGDEF"/>
    <property type="match status" value="1"/>
</dbReference>
<dbReference type="SMART" id="SM00267">
    <property type="entry name" value="GGDEF"/>
    <property type="match status" value="1"/>
</dbReference>
<dbReference type="Gene3D" id="3.30.70.270">
    <property type="match status" value="1"/>
</dbReference>
<dbReference type="Pfam" id="PF20969">
    <property type="entry name" value="MASE11"/>
    <property type="match status" value="1"/>
</dbReference>
<dbReference type="InterPro" id="IPR000014">
    <property type="entry name" value="PAS"/>
</dbReference>
<evidence type="ECO:0000259" key="2">
    <source>
        <dbReference type="PROSITE" id="PS50112"/>
    </source>
</evidence>
<feature type="domain" description="PAS" evidence="2">
    <location>
        <begin position="212"/>
        <end position="261"/>
    </location>
</feature>
<dbReference type="PROSITE" id="PS50112">
    <property type="entry name" value="PAS"/>
    <property type="match status" value="1"/>
</dbReference>
<name>A0ABR6YYR9_9FIRM</name>
<dbReference type="Pfam" id="PF00990">
    <property type="entry name" value="GGDEF"/>
    <property type="match status" value="1"/>
</dbReference>
<organism evidence="6 7">
    <name type="scientific">Acetobacterium malicum</name>
    <dbReference type="NCBI Taxonomy" id="52692"/>
    <lineage>
        <taxon>Bacteria</taxon>
        <taxon>Bacillati</taxon>
        <taxon>Bacillota</taxon>
        <taxon>Clostridia</taxon>
        <taxon>Eubacteriales</taxon>
        <taxon>Eubacteriaceae</taxon>
        <taxon>Acetobacterium</taxon>
    </lineage>
</organism>
<dbReference type="InterPro" id="IPR000700">
    <property type="entry name" value="PAS-assoc_C"/>
</dbReference>
<dbReference type="InterPro" id="IPR035919">
    <property type="entry name" value="EAL_sf"/>
</dbReference>
<dbReference type="CDD" id="cd01948">
    <property type="entry name" value="EAL"/>
    <property type="match status" value="1"/>
</dbReference>
<dbReference type="PROSITE" id="PS50887">
    <property type="entry name" value="GGDEF"/>
    <property type="match status" value="1"/>
</dbReference>
<feature type="transmembrane region" description="Helical" evidence="1">
    <location>
        <begin position="137"/>
        <end position="158"/>
    </location>
</feature>
<dbReference type="InterPro" id="IPR035965">
    <property type="entry name" value="PAS-like_dom_sf"/>
</dbReference>
<evidence type="ECO:0000313" key="7">
    <source>
        <dbReference type="Proteomes" id="UP000622405"/>
    </source>
</evidence>
<dbReference type="Gene3D" id="3.20.20.450">
    <property type="entry name" value="EAL domain"/>
    <property type="match status" value="1"/>
</dbReference>
<protein>
    <submittedName>
        <fullName evidence="6">EAL domain-containing protein</fullName>
    </submittedName>
</protein>
<dbReference type="InterPro" id="IPR048437">
    <property type="entry name" value="MASE11"/>
</dbReference>
<dbReference type="InterPro" id="IPR052155">
    <property type="entry name" value="Biofilm_reg_signaling"/>
</dbReference>
<feature type="transmembrane region" description="Helical" evidence="1">
    <location>
        <begin position="170"/>
        <end position="191"/>
    </location>
</feature>
<evidence type="ECO:0000259" key="4">
    <source>
        <dbReference type="PROSITE" id="PS50883"/>
    </source>
</evidence>
<dbReference type="SMART" id="SM00052">
    <property type="entry name" value="EAL"/>
    <property type="match status" value="1"/>
</dbReference>
<dbReference type="Pfam" id="PF00563">
    <property type="entry name" value="EAL"/>
    <property type="match status" value="1"/>
</dbReference>
<dbReference type="SUPFAM" id="SSF55785">
    <property type="entry name" value="PYP-like sensor domain (PAS domain)"/>
    <property type="match status" value="1"/>
</dbReference>
<dbReference type="InterPro" id="IPR001633">
    <property type="entry name" value="EAL_dom"/>
</dbReference>
<feature type="domain" description="GGDEF" evidence="5">
    <location>
        <begin position="372"/>
        <end position="502"/>
    </location>
</feature>
<dbReference type="PROSITE" id="PS50883">
    <property type="entry name" value="EAL"/>
    <property type="match status" value="1"/>
</dbReference>
<comment type="caution">
    <text evidence="6">The sequence shown here is derived from an EMBL/GenBank/DDBJ whole genome shotgun (WGS) entry which is preliminary data.</text>
</comment>
<dbReference type="SUPFAM" id="SSF55073">
    <property type="entry name" value="Nucleotide cyclase"/>
    <property type="match status" value="1"/>
</dbReference>
<dbReference type="PANTHER" id="PTHR44757:SF2">
    <property type="entry name" value="BIOFILM ARCHITECTURE MAINTENANCE PROTEIN MBAA"/>
    <property type="match status" value="1"/>
</dbReference>
<dbReference type="Gene3D" id="3.30.450.20">
    <property type="entry name" value="PAS domain"/>
    <property type="match status" value="1"/>
</dbReference>
<evidence type="ECO:0000259" key="3">
    <source>
        <dbReference type="PROSITE" id="PS50113"/>
    </source>
</evidence>
<dbReference type="CDD" id="cd00130">
    <property type="entry name" value="PAS"/>
    <property type="match status" value="1"/>
</dbReference>
<dbReference type="RefSeq" id="WP_186894595.1">
    <property type="nucleotide sequence ID" value="NZ_WJBE01000010.1"/>
</dbReference>
<dbReference type="InterPro" id="IPR000160">
    <property type="entry name" value="GGDEF_dom"/>
</dbReference>
<dbReference type="SUPFAM" id="SSF141868">
    <property type="entry name" value="EAL domain-like"/>
    <property type="match status" value="1"/>
</dbReference>
<evidence type="ECO:0000256" key="1">
    <source>
        <dbReference type="SAM" id="Phobius"/>
    </source>
</evidence>
<sequence length="776" mass="88484">MDREKIRNFFATLIFREFDINGDSNGIEFWKNRIFSLLSFSLVFLCGPILIYGAYLFYTAGNTLLAIIEASIFAIIVFAVSKKKLKIDTRKYLVIISIYVISIVLLIYTGPMGAGMISVIFSFVLAVSLLNKRQNKVFFAINLVIFSVLTLMHLAGILDGLPIEMYGNFWLVNAITAQIIIIVLVFLYNMIYDGLENQTREILDSRTSLAASEEKYRLLADTTADVIWVFNVDLGKFVYISPSIRDLRGYTVEEAMMENFVDKLAFNSAPKFMEEISVRKKEFIAEPDVPKTYIYEIQQPCKNGETIWVETASRFRYNAQREIEIVSSSRNINERKMKEEQIRYIDFHDPLTGLLNRKALRQKFQDGKTDKQQKSVIIINIDNFRMINDALGHQEGDDVLLDMATRILKSVDSNGLVYRYGGDEFVIIVESSDYQSVQGLALRLLKTISTQFIVAKRLFYLTASIGIGMGSETEDLEQTVKNADTALYVAKKEKNKIVRYIPEMDQSRTREAILEKDLKIALEKGEFELHYQPIYDIHNEVINHAEALLRWEHPYLGRISPLDFIPIAEKTKLIIPITDWVIGAACQTVRRWEKMGIMDMTVSINVSLLSFENRGTELVESVVSGIRAAGIKPTSIKLEITESILIRDTDELRKVFYDLKGIGVKLALDDFGTGYSSFGCMKDLPLDIIKLDRSLISNMVMDEREQMIAESMITIIHGLGIQVVAEGVETAEQLTFLKDFGCDFIQGYLFSRPLSADDFAKYYFSMSKMKSTEVFL</sequence>
<dbReference type="InterPro" id="IPR043128">
    <property type="entry name" value="Rev_trsase/Diguanyl_cyclase"/>
</dbReference>
<evidence type="ECO:0000313" key="6">
    <source>
        <dbReference type="EMBL" id="MBC3900357.1"/>
    </source>
</evidence>
<keyword evidence="1" id="KW-0472">Membrane</keyword>
<feature type="transmembrane region" description="Helical" evidence="1">
    <location>
        <begin position="34"/>
        <end position="58"/>
    </location>
</feature>
<feature type="transmembrane region" description="Helical" evidence="1">
    <location>
        <begin position="64"/>
        <end position="80"/>
    </location>
</feature>
<dbReference type="PROSITE" id="PS50113">
    <property type="entry name" value="PAC"/>
    <property type="match status" value="1"/>
</dbReference>
<reference evidence="6 7" key="1">
    <citation type="journal article" date="2020" name="mSystems">
        <title>Defining Genomic and Predicted Metabolic Features of the Acetobacterium Genus.</title>
        <authorList>
            <person name="Ross D.E."/>
            <person name="Marshall C.W."/>
            <person name="Gulliver D."/>
            <person name="May H.D."/>
            <person name="Norman R.S."/>
        </authorList>
    </citation>
    <scope>NUCLEOTIDE SEQUENCE [LARGE SCALE GENOMIC DNA]</scope>
    <source>
        <strain evidence="6 7">DSM 4132</strain>
    </source>
</reference>
<dbReference type="CDD" id="cd01949">
    <property type="entry name" value="GGDEF"/>
    <property type="match status" value="1"/>
</dbReference>
<gene>
    <name evidence="6" type="ORF">GH811_12085</name>
</gene>
<dbReference type="NCBIfam" id="TIGR00229">
    <property type="entry name" value="sensory_box"/>
    <property type="match status" value="1"/>
</dbReference>